<dbReference type="RefSeq" id="WP_115632115.1">
    <property type="nucleotide sequence ID" value="NZ_UIGI01000002.1"/>
</dbReference>
<sequence>MERKTVFISPAIVPYRRPKGDLDGRYNSQAYTMVSEWVGYCQASKYEILPDNAAKPVQLHYRSKGLRFQLLLVADGFPQEGAIPTDIYLLPGMPLYDAMLNMQLGWQSIPELNP</sequence>
<accession>A0A381KND2</accession>
<proteinExistence type="predicted"/>
<gene>
    <name evidence="1" type="ORF">NCTC12119_04914</name>
</gene>
<evidence type="ECO:0000313" key="2">
    <source>
        <dbReference type="Proteomes" id="UP000255528"/>
    </source>
</evidence>
<name>A0A381KND2_9ENTR</name>
<dbReference type="AlphaFoldDB" id="A0A381KND2"/>
<organism evidence="1 2">
    <name type="scientific">Buttiauxella agrestis</name>
    <dbReference type="NCBI Taxonomy" id="82977"/>
    <lineage>
        <taxon>Bacteria</taxon>
        <taxon>Pseudomonadati</taxon>
        <taxon>Pseudomonadota</taxon>
        <taxon>Gammaproteobacteria</taxon>
        <taxon>Enterobacterales</taxon>
        <taxon>Enterobacteriaceae</taxon>
        <taxon>Buttiauxella</taxon>
    </lineage>
</organism>
<dbReference type="EMBL" id="UIGI01000002">
    <property type="protein sequence ID" value="SUY92884.1"/>
    <property type="molecule type" value="Genomic_DNA"/>
</dbReference>
<reference evidence="1 2" key="1">
    <citation type="submission" date="2018-06" db="EMBL/GenBank/DDBJ databases">
        <authorList>
            <consortium name="Pathogen Informatics"/>
            <person name="Doyle S."/>
        </authorList>
    </citation>
    <scope>NUCLEOTIDE SEQUENCE [LARGE SCALE GENOMIC DNA]</scope>
    <source>
        <strain evidence="1 2">NCTC12119</strain>
    </source>
</reference>
<evidence type="ECO:0000313" key="1">
    <source>
        <dbReference type="EMBL" id="SUY92884.1"/>
    </source>
</evidence>
<dbReference type="Proteomes" id="UP000255528">
    <property type="component" value="Unassembled WGS sequence"/>
</dbReference>
<protein>
    <submittedName>
        <fullName evidence="1">Uncharacterized protein</fullName>
    </submittedName>
</protein>